<dbReference type="AlphaFoldDB" id="A0A6B1G1M1"/>
<protein>
    <submittedName>
        <fullName evidence="7">RDD family protein</fullName>
    </submittedName>
</protein>
<feature type="domain" description="RDD" evidence="6">
    <location>
        <begin position="57"/>
        <end position="222"/>
    </location>
</feature>
<evidence type="ECO:0000256" key="4">
    <source>
        <dbReference type="ARBA" id="ARBA00023136"/>
    </source>
</evidence>
<dbReference type="InterPro" id="IPR010432">
    <property type="entry name" value="RDD"/>
</dbReference>
<dbReference type="GO" id="GO:0016020">
    <property type="term" value="C:membrane"/>
    <property type="evidence" value="ECO:0007669"/>
    <property type="project" value="UniProtKB-SubCell"/>
</dbReference>
<accession>A0A6B1G1M1</accession>
<feature type="transmembrane region" description="Helical" evidence="5">
    <location>
        <begin position="191"/>
        <end position="209"/>
    </location>
</feature>
<dbReference type="EMBL" id="VYDA01000500">
    <property type="protein sequence ID" value="MYH62819.1"/>
    <property type="molecule type" value="Genomic_DNA"/>
</dbReference>
<organism evidence="7">
    <name type="scientific">Caldilineaceae bacterium SB0675_bin_29</name>
    <dbReference type="NCBI Taxonomy" id="2605266"/>
    <lineage>
        <taxon>Bacteria</taxon>
        <taxon>Bacillati</taxon>
        <taxon>Chloroflexota</taxon>
        <taxon>Caldilineae</taxon>
        <taxon>Caldilineales</taxon>
        <taxon>Caldilineaceae</taxon>
    </lineage>
</organism>
<comment type="subcellular location">
    <subcellularLocation>
        <location evidence="1">Membrane</location>
        <topology evidence="1">Multi-pass membrane protein</topology>
    </subcellularLocation>
</comment>
<feature type="transmembrane region" description="Helical" evidence="5">
    <location>
        <begin position="64"/>
        <end position="88"/>
    </location>
</feature>
<proteinExistence type="predicted"/>
<dbReference type="Pfam" id="PF06271">
    <property type="entry name" value="RDD"/>
    <property type="match status" value="1"/>
</dbReference>
<keyword evidence="3 5" id="KW-1133">Transmembrane helix</keyword>
<evidence type="ECO:0000313" key="7">
    <source>
        <dbReference type="EMBL" id="MYH62819.1"/>
    </source>
</evidence>
<comment type="caution">
    <text evidence="7">The sequence shown here is derived from an EMBL/GenBank/DDBJ whole genome shotgun (WGS) entry which is preliminary data.</text>
</comment>
<evidence type="ECO:0000259" key="6">
    <source>
        <dbReference type="Pfam" id="PF06271"/>
    </source>
</evidence>
<evidence type="ECO:0000256" key="1">
    <source>
        <dbReference type="ARBA" id="ARBA00004141"/>
    </source>
</evidence>
<sequence>MLSPLVVWHRRTDLPMERDSIILWRPHVQVGFCPRLYGFLHLQTRRAPVATVPKRRYASISRRVFSYCAEVILLFAGILLLQGLLIVLRLNPLVQSVLSGAGLSKGVYHLWLLGTVDLPLILYYTATLGSSAQATLMMRWLGIRLEPVSEDPVGARRALLRTLVMLIPFEVNHFFMVWANSPEGIPNRLSLQYAVVGSLILAYMVSAALSPRRQSIHDWVAGTVVVNTRVA</sequence>
<feature type="transmembrane region" description="Helical" evidence="5">
    <location>
        <begin position="108"/>
        <end position="137"/>
    </location>
</feature>
<keyword evidence="2 5" id="KW-0812">Transmembrane</keyword>
<evidence type="ECO:0000256" key="3">
    <source>
        <dbReference type="ARBA" id="ARBA00022989"/>
    </source>
</evidence>
<gene>
    <name evidence="7" type="ORF">F4148_14055</name>
</gene>
<evidence type="ECO:0000256" key="2">
    <source>
        <dbReference type="ARBA" id="ARBA00022692"/>
    </source>
</evidence>
<reference evidence="7" key="1">
    <citation type="submission" date="2019-09" db="EMBL/GenBank/DDBJ databases">
        <title>Characterisation of the sponge microbiome using genome-centric metagenomics.</title>
        <authorList>
            <person name="Engelberts J.P."/>
            <person name="Robbins S.J."/>
            <person name="De Goeij J.M."/>
            <person name="Aranda M."/>
            <person name="Bell S.C."/>
            <person name="Webster N.S."/>
        </authorList>
    </citation>
    <scope>NUCLEOTIDE SEQUENCE</scope>
    <source>
        <strain evidence="7">SB0675_bin_29</strain>
    </source>
</reference>
<feature type="transmembrane region" description="Helical" evidence="5">
    <location>
        <begin position="158"/>
        <end position="179"/>
    </location>
</feature>
<keyword evidence="4 5" id="KW-0472">Membrane</keyword>
<name>A0A6B1G1M1_9CHLR</name>
<evidence type="ECO:0000256" key="5">
    <source>
        <dbReference type="SAM" id="Phobius"/>
    </source>
</evidence>